<evidence type="ECO:0000313" key="5">
    <source>
        <dbReference type="Proteomes" id="UP000521017"/>
    </source>
</evidence>
<dbReference type="Gene3D" id="3.55.50.30">
    <property type="match status" value="1"/>
</dbReference>
<dbReference type="PANTHER" id="PTHR30273">
    <property type="entry name" value="PERIPLASMIC SIGNAL SENSOR AND SIGMA FACTOR ACTIVATOR FECR-RELATED"/>
    <property type="match status" value="1"/>
</dbReference>
<dbReference type="RefSeq" id="WP_184629110.1">
    <property type="nucleotide sequence ID" value="NZ_JACHCC010000016.1"/>
</dbReference>
<name>A0A7X0J862_9SPHI</name>
<keyword evidence="1" id="KW-0472">Membrane</keyword>
<accession>A0A7X0J862</accession>
<feature type="domain" description="Protein FecR C-terminal" evidence="3">
    <location>
        <begin position="315"/>
        <end position="381"/>
    </location>
</feature>
<evidence type="ECO:0000259" key="2">
    <source>
        <dbReference type="Pfam" id="PF04773"/>
    </source>
</evidence>
<dbReference type="Gene3D" id="2.60.120.1440">
    <property type="match status" value="1"/>
</dbReference>
<evidence type="ECO:0000256" key="1">
    <source>
        <dbReference type="SAM" id="Phobius"/>
    </source>
</evidence>
<dbReference type="GO" id="GO:0016989">
    <property type="term" value="F:sigma factor antagonist activity"/>
    <property type="evidence" value="ECO:0007669"/>
    <property type="project" value="TreeGrafter"/>
</dbReference>
<dbReference type="InterPro" id="IPR032508">
    <property type="entry name" value="FecR_C"/>
</dbReference>
<evidence type="ECO:0000259" key="3">
    <source>
        <dbReference type="Pfam" id="PF16344"/>
    </source>
</evidence>
<dbReference type="FunFam" id="2.60.120.1440:FF:000001">
    <property type="entry name" value="Putative anti-sigma factor"/>
    <property type="match status" value="1"/>
</dbReference>
<sequence length="383" mass="42489">MGDLDSIQEQLLEKYRQGICTPEEKILVEHWYNEVSKNADTGFQEPDYVHLREEIWARLPPAVNTKRTSYLNWSRLSAAAVILVTLSAGFFLMKNYTAKQEVPADQQIANDVLPGSNKATLSLSDGSQIVLNDAKNGMLTRQGNASIVKLANGEIAYQKDNARTGVVLYNTMTTPRGGQYKLTLPDGTRVWLNAASSITYPTAFTGTQRQVNITGEAYFEVTKNKAMPFSVKSEGQMVQVLGTHFNVNTYPDESAVKTTLLEGSVKISLAGSALNKKNTELMIKPNEQSVLVNGVISKVNVDVDDIVAWKNGETTFNNSDIKSVMRQLARWYDIEVSFNGKIPEERVFSGEISRNARLSEVLKVLQLSKINFKIEGKKVIVSP</sequence>
<dbReference type="InterPro" id="IPR006860">
    <property type="entry name" value="FecR"/>
</dbReference>
<feature type="domain" description="FecR protein" evidence="2">
    <location>
        <begin position="171"/>
        <end position="266"/>
    </location>
</feature>
<keyword evidence="1" id="KW-1133">Transmembrane helix</keyword>
<dbReference type="EMBL" id="JACHCC010000016">
    <property type="protein sequence ID" value="MBB6502866.1"/>
    <property type="molecule type" value="Genomic_DNA"/>
</dbReference>
<gene>
    <name evidence="4" type="ORF">HDF25_005049</name>
</gene>
<dbReference type="PIRSF" id="PIRSF018266">
    <property type="entry name" value="FecR"/>
    <property type="match status" value="1"/>
</dbReference>
<dbReference type="InterPro" id="IPR012373">
    <property type="entry name" value="Ferrdict_sens_TM"/>
</dbReference>
<dbReference type="Pfam" id="PF16344">
    <property type="entry name" value="FecR_C"/>
    <property type="match status" value="1"/>
</dbReference>
<dbReference type="PANTHER" id="PTHR30273:SF2">
    <property type="entry name" value="PROTEIN FECR"/>
    <property type="match status" value="1"/>
</dbReference>
<evidence type="ECO:0000313" key="4">
    <source>
        <dbReference type="EMBL" id="MBB6502866.1"/>
    </source>
</evidence>
<organism evidence="4 5">
    <name type="scientific">Pedobacter cryoconitis</name>
    <dbReference type="NCBI Taxonomy" id="188932"/>
    <lineage>
        <taxon>Bacteria</taxon>
        <taxon>Pseudomonadati</taxon>
        <taxon>Bacteroidota</taxon>
        <taxon>Sphingobacteriia</taxon>
        <taxon>Sphingobacteriales</taxon>
        <taxon>Sphingobacteriaceae</taxon>
        <taxon>Pedobacter</taxon>
    </lineage>
</organism>
<feature type="transmembrane region" description="Helical" evidence="1">
    <location>
        <begin position="76"/>
        <end position="93"/>
    </location>
</feature>
<keyword evidence="1" id="KW-0812">Transmembrane</keyword>
<reference evidence="4 5" key="1">
    <citation type="submission" date="2020-08" db="EMBL/GenBank/DDBJ databases">
        <title>Genomic Encyclopedia of Type Strains, Phase IV (KMG-V): Genome sequencing to study the core and pangenomes of soil and plant-associated prokaryotes.</title>
        <authorList>
            <person name="Whitman W."/>
        </authorList>
    </citation>
    <scope>NUCLEOTIDE SEQUENCE [LARGE SCALE GENOMIC DNA]</scope>
    <source>
        <strain evidence="4 5">M2T3</strain>
    </source>
</reference>
<protein>
    <submittedName>
        <fullName evidence="4">Ferric-dicitrate binding protein FerR (Iron transport regulator)</fullName>
    </submittedName>
</protein>
<comment type="caution">
    <text evidence="4">The sequence shown here is derived from an EMBL/GenBank/DDBJ whole genome shotgun (WGS) entry which is preliminary data.</text>
</comment>
<dbReference type="AlphaFoldDB" id="A0A7X0J862"/>
<dbReference type="Pfam" id="PF04773">
    <property type="entry name" value="FecR"/>
    <property type="match status" value="1"/>
</dbReference>
<proteinExistence type="predicted"/>
<dbReference type="Proteomes" id="UP000521017">
    <property type="component" value="Unassembled WGS sequence"/>
</dbReference>